<dbReference type="STRING" id="415015.SAMN05660462_02702"/>
<dbReference type="InterPro" id="IPR041492">
    <property type="entry name" value="HAD_2"/>
</dbReference>
<dbReference type="GO" id="GO:0046872">
    <property type="term" value="F:metal ion binding"/>
    <property type="evidence" value="ECO:0007669"/>
    <property type="project" value="UniProtKB-KW"/>
</dbReference>
<name>A0A1H3S4I6_9FIRM</name>
<dbReference type="Proteomes" id="UP000198625">
    <property type="component" value="Unassembled WGS sequence"/>
</dbReference>
<dbReference type="SFLD" id="SFLDG01129">
    <property type="entry name" value="C1.5:_HAD__Beta-PGM__Phosphata"/>
    <property type="match status" value="1"/>
</dbReference>
<sequence length="224" mass="26263">MIEVIIFDLDDTLYNERNFVFSGFTGVAKYLSEKYSLDRDILYEDILDIFQEQGRGKIFNILCDKHGLKENIENLVSIYRNTLPYIKLYDDALYVLEKLKGQYKLGIITDGKNTVQWNKINALDVEKYMDKIIVTDDHGEDYWKPSEKPFMAMLEYFGGNPEEYVYIGDNPNKDFIGCKKLGINTIRIIRKTGDHMNTFLNEEYEADYKVNSLLELENILKLLK</sequence>
<evidence type="ECO:0000256" key="1">
    <source>
        <dbReference type="ARBA" id="ARBA00001946"/>
    </source>
</evidence>
<proteinExistence type="predicted"/>
<accession>A0A1H3S4I6</accession>
<dbReference type="Pfam" id="PF13419">
    <property type="entry name" value="HAD_2"/>
    <property type="match status" value="1"/>
</dbReference>
<dbReference type="GO" id="GO:0044281">
    <property type="term" value="P:small molecule metabolic process"/>
    <property type="evidence" value="ECO:0007669"/>
    <property type="project" value="UniProtKB-ARBA"/>
</dbReference>
<evidence type="ECO:0000313" key="6">
    <source>
        <dbReference type="Proteomes" id="UP000198625"/>
    </source>
</evidence>
<protein>
    <submittedName>
        <fullName evidence="5">Putative hydrolase of the HAD superfamily</fullName>
    </submittedName>
</protein>
<dbReference type="Gene3D" id="1.10.150.520">
    <property type="match status" value="1"/>
</dbReference>
<evidence type="ECO:0000313" key="5">
    <source>
        <dbReference type="EMBL" id="SDZ32774.1"/>
    </source>
</evidence>
<evidence type="ECO:0000256" key="3">
    <source>
        <dbReference type="ARBA" id="ARBA00022801"/>
    </source>
</evidence>
<keyword evidence="4" id="KW-0460">Magnesium</keyword>
<gene>
    <name evidence="5" type="ORF">SAMN05660462_02702</name>
</gene>
<keyword evidence="6" id="KW-1185">Reference proteome</keyword>
<dbReference type="RefSeq" id="WP_091732420.1">
    <property type="nucleotide sequence ID" value="NZ_FNQE01000036.1"/>
</dbReference>
<dbReference type="InterPro" id="IPR051400">
    <property type="entry name" value="HAD-like_hydrolase"/>
</dbReference>
<dbReference type="Gene3D" id="3.40.50.1000">
    <property type="entry name" value="HAD superfamily/HAD-like"/>
    <property type="match status" value="1"/>
</dbReference>
<evidence type="ECO:0000256" key="2">
    <source>
        <dbReference type="ARBA" id="ARBA00022723"/>
    </source>
</evidence>
<dbReference type="InterPro" id="IPR023214">
    <property type="entry name" value="HAD_sf"/>
</dbReference>
<dbReference type="OrthoDB" id="9794086at2"/>
<dbReference type="NCBIfam" id="TIGR01549">
    <property type="entry name" value="HAD-SF-IA-v1"/>
    <property type="match status" value="1"/>
</dbReference>
<dbReference type="SUPFAM" id="SSF56784">
    <property type="entry name" value="HAD-like"/>
    <property type="match status" value="1"/>
</dbReference>
<dbReference type="EMBL" id="FNQE01000036">
    <property type="protein sequence ID" value="SDZ32774.1"/>
    <property type="molecule type" value="Genomic_DNA"/>
</dbReference>
<keyword evidence="3 5" id="KW-0378">Hydrolase</keyword>
<evidence type="ECO:0000256" key="4">
    <source>
        <dbReference type="ARBA" id="ARBA00022842"/>
    </source>
</evidence>
<dbReference type="InterPro" id="IPR036412">
    <property type="entry name" value="HAD-like_sf"/>
</dbReference>
<reference evidence="5 6" key="1">
    <citation type="submission" date="2016-10" db="EMBL/GenBank/DDBJ databases">
        <authorList>
            <person name="de Groot N.N."/>
        </authorList>
    </citation>
    <scope>NUCLEOTIDE SEQUENCE [LARGE SCALE GENOMIC DNA]</scope>
    <source>
        <strain evidence="5 6">DSM 21650</strain>
    </source>
</reference>
<keyword evidence="2" id="KW-0479">Metal-binding</keyword>
<dbReference type="PANTHER" id="PTHR46470">
    <property type="entry name" value="N-ACYLNEURAMINATE-9-PHOSPHATASE"/>
    <property type="match status" value="1"/>
</dbReference>
<dbReference type="GO" id="GO:0016791">
    <property type="term" value="F:phosphatase activity"/>
    <property type="evidence" value="ECO:0007669"/>
    <property type="project" value="TreeGrafter"/>
</dbReference>
<comment type="cofactor">
    <cofactor evidence="1">
        <name>Mg(2+)</name>
        <dbReference type="ChEBI" id="CHEBI:18420"/>
    </cofactor>
</comment>
<dbReference type="AlphaFoldDB" id="A0A1H3S4I6"/>
<dbReference type="SFLD" id="SFLDS00003">
    <property type="entry name" value="Haloacid_Dehalogenase"/>
    <property type="match status" value="1"/>
</dbReference>
<dbReference type="PANTHER" id="PTHR46470:SF2">
    <property type="entry name" value="GLYCERALDEHYDE 3-PHOSPHATE PHOSPHATASE"/>
    <property type="match status" value="1"/>
</dbReference>
<dbReference type="InterPro" id="IPR006439">
    <property type="entry name" value="HAD-SF_hydro_IA"/>
</dbReference>
<organism evidence="5 6">
    <name type="scientific">Proteiniborus ethanoligenes</name>
    <dbReference type="NCBI Taxonomy" id="415015"/>
    <lineage>
        <taxon>Bacteria</taxon>
        <taxon>Bacillati</taxon>
        <taxon>Bacillota</taxon>
        <taxon>Clostridia</taxon>
        <taxon>Eubacteriales</taxon>
        <taxon>Proteiniborus</taxon>
    </lineage>
</organism>